<organism evidence="2 3">
    <name type="scientific">Luteipulveratus halotolerans</name>
    <dbReference type="NCBI Taxonomy" id="1631356"/>
    <lineage>
        <taxon>Bacteria</taxon>
        <taxon>Bacillati</taxon>
        <taxon>Actinomycetota</taxon>
        <taxon>Actinomycetes</taxon>
        <taxon>Micrococcales</taxon>
        <taxon>Dermacoccaceae</taxon>
        <taxon>Luteipulveratus</taxon>
    </lineage>
</organism>
<dbReference type="AlphaFoldDB" id="A0A0L6CJV8"/>
<dbReference type="STRING" id="1631356.VV01_14515"/>
<sequence>MSADTPEQVRQARITLAMALMRGPSSYQRREYVRRVVVFEAKAWEAYERTIRADAWGEGYDAGHQDARAVQATYPDPTPNPHRTTNTTQED</sequence>
<accession>A0A0L6CJV8</accession>
<dbReference type="RefSeq" id="WP_050670497.1">
    <property type="nucleotide sequence ID" value="NZ_LAIR01000002.1"/>
</dbReference>
<proteinExistence type="predicted"/>
<keyword evidence="3" id="KW-1185">Reference proteome</keyword>
<evidence type="ECO:0000313" key="2">
    <source>
        <dbReference type="EMBL" id="KNX38081.1"/>
    </source>
</evidence>
<feature type="compositionally biased region" description="Low complexity" evidence="1">
    <location>
        <begin position="81"/>
        <end position="91"/>
    </location>
</feature>
<reference evidence="3" key="1">
    <citation type="submission" date="2015-03" db="EMBL/GenBank/DDBJ databases">
        <title>Luteipulveratus halotolerans sp. nov., a novel actinobacterium (Dermacoccaceae) from Sarawak, Malaysia.</title>
        <authorList>
            <person name="Juboi H."/>
            <person name="Basik A."/>
            <person name="Shamsul S.S."/>
            <person name="Arnold P."/>
            <person name="Schmitt E.K."/>
            <person name="Sanglier J.-J."/>
            <person name="Yeo T."/>
        </authorList>
    </citation>
    <scope>NUCLEOTIDE SEQUENCE [LARGE SCALE GENOMIC DNA]</scope>
    <source>
        <strain evidence="3">C296001</strain>
    </source>
</reference>
<dbReference type="Proteomes" id="UP000037397">
    <property type="component" value="Unassembled WGS sequence"/>
</dbReference>
<name>A0A0L6CJV8_9MICO</name>
<evidence type="ECO:0000256" key="1">
    <source>
        <dbReference type="SAM" id="MobiDB-lite"/>
    </source>
</evidence>
<gene>
    <name evidence="2" type="ORF">VV01_14515</name>
</gene>
<feature type="region of interest" description="Disordered" evidence="1">
    <location>
        <begin position="64"/>
        <end position="91"/>
    </location>
</feature>
<protein>
    <submittedName>
        <fullName evidence="2">Uncharacterized protein</fullName>
    </submittedName>
</protein>
<evidence type="ECO:0000313" key="3">
    <source>
        <dbReference type="Proteomes" id="UP000037397"/>
    </source>
</evidence>
<comment type="caution">
    <text evidence="2">The sequence shown here is derived from an EMBL/GenBank/DDBJ whole genome shotgun (WGS) entry which is preliminary data.</text>
</comment>
<dbReference type="EMBL" id="LAIR01000002">
    <property type="protein sequence ID" value="KNX38081.1"/>
    <property type="molecule type" value="Genomic_DNA"/>
</dbReference>